<feature type="domain" description="Tripartite ATP-independent periplasmic transporters DctQ component" evidence="10">
    <location>
        <begin position="26"/>
        <end position="150"/>
    </location>
</feature>
<name>A9I8B1_BORPD</name>
<reference evidence="11 12" key="1">
    <citation type="journal article" date="2008" name="BMC Genomics">
        <title>The missing link: Bordetella petrii is endowed with both the metabolic versatility of environmental bacteria and virulence traits of pathogenic Bordetellae.</title>
        <authorList>
            <person name="Gross R."/>
            <person name="Guzman C.A."/>
            <person name="Sebaihia M."/>
            <person name="Martins Dos Santos V.A."/>
            <person name="Pieper D.H."/>
            <person name="Koebnik R."/>
            <person name="Lechner M."/>
            <person name="Bartels D."/>
            <person name="Buhrmester J."/>
            <person name="Choudhuri J.V."/>
            <person name="Ebensen T."/>
            <person name="Gaigalat L."/>
            <person name="Herrmann S."/>
            <person name="Khachane A.N."/>
            <person name="Larisch C."/>
            <person name="Link S."/>
            <person name="Linke B."/>
            <person name="Meyer F."/>
            <person name="Mormann S."/>
            <person name="Nakunst D."/>
            <person name="Rueckert C."/>
            <person name="Schneiker-Bekel S."/>
            <person name="Schulze K."/>
            <person name="Vorhoelter F.J."/>
            <person name="Yevsa T."/>
            <person name="Engle J.T."/>
            <person name="Goldman W.E."/>
            <person name="Puehler A."/>
            <person name="Goebel U.B."/>
            <person name="Goesmann A."/>
            <person name="Bloecker H."/>
            <person name="Kaiser O."/>
            <person name="Martinez-Arias R."/>
        </authorList>
    </citation>
    <scope>NUCLEOTIDE SEQUENCE [LARGE SCALE GENOMIC DNA]</scope>
    <source>
        <strain evidence="12">ATCC BAA-461 / DSM 12804 / CCUG 43448 / CIP 107267 / Se-1111R</strain>
    </source>
</reference>
<evidence type="ECO:0000259" key="10">
    <source>
        <dbReference type="Pfam" id="PF04290"/>
    </source>
</evidence>
<dbReference type="InterPro" id="IPR055348">
    <property type="entry name" value="DctQ"/>
</dbReference>
<accession>A9I8B1</accession>
<feature type="transmembrane region" description="Helical" evidence="9">
    <location>
        <begin position="89"/>
        <end position="111"/>
    </location>
</feature>
<keyword evidence="12" id="KW-1185">Reference proteome</keyword>
<evidence type="ECO:0000256" key="1">
    <source>
        <dbReference type="ARBA" id="ARBA00004429"/>
    </source>
</evidence>
<evidence type="ECO:0000256" key="8">
    <source>
        <dbReference type="ARBA" id="ARBA00038436"/>
    </source>
</evidence>
<dbReference type="PANTHER" id="PTHR35011:SF10">
    <property type="entry name" value="TRAP TRANSPORTER SMALL PERMEASE PROTEIN"/>
    <property type="match status" value="1"/>
</dbReference>
<evidence type="ECO:0000256" key="9">
    <source>
        <dbReference type="RuleBase" id="RU369079"/>
    </source>
</evidence>
<comment type="subcellular location">
    <subcellularLocation>
        <location evidence="1 9">Cell inner membrane</location>
        <topology evidence="1 9">Multi-pass membrane protein</topology>
    </subcellularLocation>
</comment>
<dbReference type="PANTHER" id="PTHR35011">
    <property type="entry name" value="2,3-DIKETO-L-GULONATE TRAP TRANSPORTER SMALL PERMEASE PROTEIN YIAM"/>
    <property type="match status" value="1"/>
</dbReference>
<protein>
    <recommendedName>
        <fullName evidence="9">TRAP transporter small permease protein</fullName>
    </recommendedName>
</protein>
<comment type="similarity">
    <text evidence="8 9">Belongs to the TRAP transporter small permease family.</text>
</comment>
<proteinExistence type="inferred from homology"/>
<keyword evidence="6 9" id="KW-1133">Transmembrane helix</keyword>
<organism evidence="11 12">
    <name type="scientific">Bordetella petrii (strain ATCC BAA-461 / DSM 12804 / CCUG 43448 / CIP 107267 / Se-1111R)</name>
    <dbReference type="NCBI Taxonomy" id="340100"/>
    <lineage>
        <taxon>Bacteria</taxon>
        <taxon>Pseudomonadati</taxon>
        <taxon>Pseudomonadota</taxon>
        <taxon>Betaproteobacteria</taxon>
        <taxon>Burkholderiales</taxon>
        <taxon>Alcaligenaceae</taxon>
        <taxon>Bordetella</taxon>
    </lineage>
</organism>
<comment type="function">
    <text evidence="9">Part of the tripartite ATP-independent periplasmic (TRAP) transport system.</text>
</comment>
<keyword evidence="7 9" id="KW-0472">Membrane</keyword>
<evidence type="ECO:0000313" key="12">
    <source>
        <dbReference type="Proteomes" id="UP000001225"/>
    </source>
</evidence>
<dbReference type="GO" id="GO:0015740">
    <property type="term" value="P:C4-dicarboxylate transport"/>
    <property type="evidence" value="ECO:0007669"/>
    <property type="project" value="TreeGrafter"/>
</dbReference>
<evidence type="ECO:0000256" key="3">
    <source>
        <dbReference type="ARBA" id="ARBA00022475"/>
    </source>
</evidence>
<gene>
    <name evidence="11" type="ordered locus">Bpet0888</name>
</gene>
<keyword evidence="3" id="KW-1003">Cell membrane</keyword>
<evidence type="ECO:0000256" key="5">
    <source>
        <dbReference type="ARBA" id="ARBA00022692"/>
    </source>
</evidence>
<keyword evidence="5 9" id="KW-0812">Transmembrane</keyword>
<dbReference type="eggNOG" id="COG3090">
    <property type="taxonomic scope" value="Bacteria"/>
</dbReference>
<evidence type="ECO:0000256" key="4">
    <source>
        <dbReference type="ARBA" id="ARBA00022519"/>
    </source>
</evidence>
<evidence type="ECO:0000256" key="6">
    <source>
        <dbReference type="ARBA" id="ARBA00022989"/>
    </source>
</evidence>
<feature type="transmembrane region" description="Helical" evidence="9">
    <location>
        <begin position="48"/>
        <end position="68"/>
    </location>
</feature>
<evidence type="ECO:0000256" key="7">
    <source>
        <dbReference type="ARBA" id="ARBA00023136"/>
    </source>
</evidence>
<dbReference type="Proteomes" id="UP000001225">
    <property type="component" value="Chromosome"/>
</dbReference>
<dbReference type="GO" id="GO:0022857">
    <property type="term" value="F:transmembrane transporter activity"/>
    <property type="evidence" value="ECO:0007669"/>
    <property type="project" value="UniProtKB-UniRule"/>
</dbReference>
<keyword evidence="2 9" id="KW-0813">Transport</keyword>
<keyword evidence="4 9" id="KW-0997">Cell inner membrane</keyword>
<dbReference type="Pfam" id="PF04290">
    <property type="entry name" value="DctQ"/>
    <property type="match status" value="1"/>
</dbReference>
<dbReference type="GO" id="GO:0005886">
    <property type="term" value="C:plasma membrane"/>
    <property type="evidence" value="ECO:0007669"/>
    <property type="project" value="UniProtKB-SubCell"/>
</dbReference>
<evidence type="ECO:0000256" key="2">
    <source>
        <dbReference type="ARBA" id="ARBA00022448"/>
    </source>
</evidence>
<dbReference type="InterPro" id="IPR007387">
    <property type="entry name" value="TRAP_DctQ"/>
</dbReference>
<dbReference type="KEGG" id="bpt:Bpet0888"/>
<comment type="subunit">
    <text evidence="9">The complex comprises the extracytoplasmic solute receptor protein and the two transmembrane proteins.</text>
</comment>
<dbReference type="STRING" id="94624.Bpet0888"/>
<feature type="transmembrane region" description="Helical" evidence="9">
    <location>
        <begin position="131"/>
        <end position="151"/>
    </location>
</feature>
<evidence type="ECO:0000313" key="11">
    <source>
        <dbReference type="EMBL" id="CAP41220.1"/>
    </source>
</evidence>
<dbReference type="EMBL" id="AM902716">
    <property type="protein sequence ID" value="CAP41220.1"/>
    <property type="molecule type" value="Genomic_DNA"/>
</dbReference>
<sequence>MRQLENFFRLVSNLFGAVSLVFLMFLMLGTTLDAAARGIWGRPISGVFELAELSMVLVVFLGLGWTMLDNAHIRVTLLVERMPPWAARIAETLSWGFAALLLLILAVPSTQDAAHSFAIREFRWGYIEFPIWWAKIVLAVGLWFGFLQLAFHTLYVALRGQPAQPAQGPATATAGAGVRIEP</sequence>
<dbReference type="AlphaFoldDB" id="A9I8B1"/>
<feature type="transmembrane region" description="Helical" evidence="9">
    <location>
        <begin position="7"/>
        <end position="28"/>
    </location>
</feature>